<comment type="catalytic activity">
    <reaction evidence="12 13">
        <text>L-glutamine + H2O = L-glutamate + NH4(+)</text>
        <dbReference type="Rhea" id="RHEA:15889"/>
        <dbReference type="ChEBI" id="CHEBI:15377"/>
        <dbReference type="ChEBI" id="CHEBI:28938"/>
        <dbReference type="ChEBI" id="CHEBI:29985"/>
        <dbReference type="ChEBI" id="CHEBI:58359"/>
    </reaction>
</comment>
<dbReference type="NCBIfam" id="NF009475">
    <property type="entry name" value="PRK12838.1"/>
    <property type="match status" value="1"/>
</dbReference>
<comment type="subunit">
    <text evidence="13">Composed of two chains; the small (or glutamine) chain promotes the hydrolysis of glutamine to ammonia, which is used by the large (or ammonia) chain to synthesize carbamoyl phosphate. Tetramer of heterodimers (alpha,beta)4.</text>
</comment>
<dbReference type="GO" id="GO:0006541">
    <property type="term" value="P:glutamine metabolic process"/>
    <property type="evidence" value="ECO:0007669"/>
    <property type="project" value="InterPro"/>
</dbReference>
<comment type="similarity">
    <text evidence="3 13">Belongs to the CarA family.</text>
</comment>
<feature type="binding site" evidence="13">
    <location>
        <position position="246"/>
    </location>
    <ligand>
        <name>L-glutamine</name>
        <dbReference type="ChEBI" id="CHEBI:58359"/>
    </ligand>
</feature>
<dbReference type="PRINTS" id="PR00096">
    <property type="entry name" value="GATASE"/>
</dbReference>
<dbReference type="Pfam" id="PF00117">
    <property type="entry name" value="GATase"/>
    <property type="match status" value="1"/>
</dbReference>
<gene>
    <name evidence="13 15" type="primary">carA</name>
    <name evidence="15" type="ORF">I2501_11810</name>
</gene>
<dbReference type="PANTHER" id="PTHR43418:SF7">
    <property type="entry name" value="CARBAMOYL-PHOSPHATE SYNTHASE SMALL CHAIN"/>
    <property type="match status" value="1"/>
</dbReference>
<dbReference type="InterPro" id="IPR002474">
    <property type="entry name" value="CarbamoylP_synth_ssu_N"/>
</dbReference>
<feature type="binding site" evidence="13">
    <location>
        <position position="318"/>
    </location>
    <ligand>
        <name>L-glutamine</name>
        <dbReference type="ChEBI" id="CHEBI:58359"/>
    </ligand>
</feature>
<evidence type="ECO:0000256" key="13">
    <source>
        <dbReference type="HAMAP-Rule" id="MF_01209"/>
    </source>
</evidence>
<evidence type="ECO:0000313" key="15">
    <source>
        <dbReference type="EMBL" id="MBF9068708.1"/>
    </source>
</evidence>
<dbReference type="InterPro" id="IPR006274">
    <property type="entry name" value="CarbamoylP_synth_ssu"/>
</dbReference>
<feature type="active site" description="Nucleophile" evidence="13">
    <location>
        <position position="274"/>
    </location>
</feature>
<comment type="pathway">
    <text evidence="1 13">Pyrimidine metabolism; UMP biosynthesis via de novo pathway; (S)-dihydroorotate from bicarbonate: step 1/3.</text>
</comment>
<dbReference type="SUPFAM" id="SSF52317">
    <property type="entry name" value="Class I glutamine amidotransferase-like"/>
    <property type="match status" value="1"/>
</dbReference>
<dbReference type="InterPro" id="IPR029062">
    <property type="entry name" value="Class_I_gatase-like"/>
</dbReference>
<dbReference type="AlphaFoldDB" id="A0A931B6F8"/>
<dbReference type="Pfam" id="PF00988">
    <property type="entry name" value="CPSase_sm_chain"/>
    <property type="match status" value="1"/>
</dbReference>
<feature type="domain" description="Carbamoyl-phosphate synthase small subunit N-terminal" evidence="14">
    <location>
        <begin position="16"/>
        <end position="146"/>
    </location>
</feature>
<dbReference type="HAMAP" id="MF_01209">
    <property type="entry name" value="CPSase_S_chain"/>
    <property type="match status" value="1"/>
</dbReference>
<feature type="binding site" evidence="13">
    <location>
        <position position="278"/>
    </location>
    <ligand>
        <name>L-glutamine</name>
        <dbReference type="ChEBI" id="CHEBI:58359"/>
    </ligand>
</feature>
<name>A0A931B6F8_9ACTN</name>
<proteinExistence type="inferred from homology"/>
<comment type="function">
    <text evidence="13">Small subunit of the glutamine-dependent carbamoyl phosphate synthetase (CPSase). CPSase catalyzes the formation of carbamoyl phosphate from the ammonia moiety of glutamine, carbonate, and phosphate donated by ATP, constituting the first step of 2 biosynthetic pathways, one leading to arginine and/or urea and the other to pyrimidine nucleotides. The small subunit (glutamine amidotransferase) binds and cleaves glutamine to supply the large subunit with the substrate ammonia.</text>
</comment>
<evidence type="ECO:0000256" key="5">
    <source>
        <dbReference type="ARBA" id="ARBA00022598"/>
    </source>
</evidence>
<evidence type="ECO:0000256" key="2">
    <source>
        <dbReference type="ARBA" id="ARBA00005077"/>
    </source>
</evidence>
<evidence type="ECO:0000256" key="11">
    <source>
        <dbReference type="ARBA" id="ARBA00048816"/>
    </source>
</evidence>
<dbReference type="InterPro" id="IPR017926">
    <property type="entry name" value="GATASE"/>
</dbReference>
<comment type="pathway">
    <text evidence="2 13">Amino-acid biosynthesis; L-arginine biosynthesis; carbamoyl phosphate from bicarbonate: step 1/1.</text>
</comment>
<protein>
    <recommendedName>
        <fullName evidence="13">Carbamoyl phosphate synthase small chain</fullName>
        <ecNumber evidence="13">6.3.5.5</ecNumber>
    </recommendedName>
    <alternativeName>
        <fullName evidence="13">Carbamoyl phosphate synthetase glutamine chain</fullName>
    </alternativeName>
</protein>
<evidence type="ECO:0000256" key="12">
    <source>
        <dbReference type="ARBA" id="ARBA00049285"/>
    </source>
</evidence>
<dbReference type="EMBL" id="JADPRT010000004">
    <property type="protein sequence ID" value="MBF9068708.1"/>
    <property type="molecule type" value="Genomic_DNA"/>
</dbReference>
<feature type="active site" evidence="13">
    <location>
        <position position="366"/>
    </location>
</feature>
<dbReference type="Gene3D" id="3.50.30.20">
    <property type="entry name" value="Carbamoyl-phosphate synthase small subunit, N-terminal domain"/>
    <property type="match status" value="1"/>
</dbReference>
<keyword evidence="8 13" id="KW-0067">ATP-binding</keyword>
<evidence type="ECO:0000256" key="9">
    <source>
        <dbReference type="ARBA" id="ARBA00022962"/>
    </source>
</evidence>
<evidence type="ECO:0000256" key="3">
    <source>
        <dbReference type="ARBA" id="ARBA00007800"/>
    </source>
</evidence>
<dbReference type="GO" id="GO:0004088">
    <property type="term" value="F:carbamoyl-phosphate synthase (glutamine-hydrolyzing) activity"/>
    <property type="evidence" value="ECO:0007669"/>
    <property type="project" value="UniProtKB-UniRule"/>
</dbReference>
<feature type="active site" evidence="13">
    <location>
        <position position="364"/>
    </location>
</feature>
<dbReference type="GO" id="GO:0044205">
    <property type="term" value="P:'de novo' UMP biosynthetic process"/>
    <property type="evidence" value="ECO:0007669"/>
    <property type="project" value="UniProtKB-UniRule"/>
</dbReference>
<dbReference type="Proteomes" id="UP000657385">
    <property type="component" value="Unassembled WGS sequence"/>
</dbReference>
<keyword evidence="10 13" id="KW-0665">Pyrimidine biosynthesis</keyword>
<dbReference type="PRINTS" id="PR00099">
    <property type="entry name" value="CPSGATASE"/>
</dbReference>
<accession>A0A931B6F8</accession>
<reference evidence="15" key="1">
    <citation type="submission" date="2020-11" db="EMBL/GenBank/DDBJ databases">
        <title>Isolation and identification of active actinomycetes.</title>
        <authorList>
            <person name="Yu B."/>
        </authorList>
    </citation>
    <scope>NUCLEOTIDE SEQUENCE</scope>
    <source>
        <strain evidence="15">NEAU-YB345</strain>
    </source>
</reference>
<dbReference type="PROSITE" id="PS51273">
    <property type="entry name" value="GATASE_TYPE_1"/>
    <property type="match status" value="1"/>
</dbReference>
<dbReference type="CDD" id="cd01744">
    <property type="entry name" value="GATase1_CPSase"/>
    <property type="match status" value="1"/>
</dbReference>
<dbReference type="Gene3D" id="3.40.50.880">
    <property type="match status" value="1"/>
</dbReference>
<keyword evidence="16" id="KW-1185">Reference proteome</keyword>
<dbReference type="GO" id="GO:0006207">
    <property type="term" value="P:'de novo' pyrimidine nucleobase biosynthetic process"/>
    <property type="evidence" value="ECO:0007669"/>
    <property type="project" value="InterPro"/>
</dbReference>
<evidence type="ECO:0000313" key="16">
    <source>
        <dbReference type="Proteomes" id="UP000657385"/>
    </source>
</evidence>
<keyword evidence="5 13" id="KW-0436">Ligase</keyword>
<evidence type="ECO:0000259" key="14">
    <source>
        <dbReference type="SMART" id="SM01097"/>
    </source>
</evidence>
<feature type="binding site" evidence="13">
    <location>
        <position position="248"/>
    </location>
    <ligand>
        <name>L-glutamine</name>
        <dbReference type="ChEBI" id="CHEBI:58359"/>
    </ligand>
</feature>
<feature type="binding site" evidence="13">
    <location>
        <position position="319"/>
    </location>
    <ligand>
        <name>L-glutamine</name>
        <dbReference type="ChEBI" id="CHEBI:58359"/>
    </ligand>
</feature>
<dbReference type="FunFam" id="3.50.30.20:FF:000001">
    <property type="entry name" value="Carbamoyl-phosphate synthase small chain"/>
    <property type="match status" value="1"/>
</dbReference>
<dbReference type="PRINTS" id="PR00097">
    <property type="entry name" value="ANTSNTHASEII"/>
</dbReference>
<dbReference type="RefSeq" id="WP_196194135.1">
    <property type="nucleotide sequence ID" value="NZ_JADPRT010000004.1"/>
</dbReference>
<dbReference type="SMART" id="SM01097">
    <property type="entry name" value="CPSase_sm_chain"/>
    <property type="match status" value="1"/>
</dbReference>
<comment type="catalytic activity">
    <reaction evidence="11 13">
        <text>hydrogencarbonate + L-glutamine + 2 ATP + H2O = carbamoyl phosphate + L-glutamate + 2 ADP + phosphate + 2 H(+)</text>
        <dbReference type="Rhea" id="RHEA:18633"/>
        <dbReference type="ChEBI" id="CHEBI:15377"/>
        <dbReference type="ChEBI" id="CHEBI:15378"/>
        <dbReference type="ChEBI" id="CHEBI:17544"/>
        <dbReference type="ChEBI" id="CHEBI:29985"/>
        <dbReference type="ChEBI" id="CHEBI:30616"/>
        <dbReference type="ChEBI" id="CHEBI:43474"/>
        <dbReference type="ChEBI" id="CHEBI:58228"/>
        <dbReference type="ChEBI" id="CHEBI:58359"/>
        <dbReference type="ChEBI" id="CHEBI:456216"/>
        <dbReference type="EC" id="6.3.5.5"/>
    </reaction>
</comment>
<feature type="binding site" evidence="13">
    <location>
        <position position="316"/>
    </location>
    <ligand>
        <name>L-glutamine</name>
        <dbReference type="ChEBI" id="CHEBI:58359"/>
    </ligand>
</feature>
<comment type="caution">
    <text evidence="15">The sequence shown here is derived from an EMBL/GenBank/DDBJ whole genome shotgun (WGS) entry which is preliminary data.</text>
</comment>
<organism evidence="15 16">
    <name type="scientific">Streptacidiphilus fuscans</name>
    <dbReference type="NCBI Taxonomy" id="2789292"/>
    <lineage>
        <taxon>Bacteria</taxon>
        <taxon>Bacillati</taxon>
        <taxon>Actinomycetota</taxon>
        <taxon>Actinomycetes</taxon>
        <taxon>Kitasatosporales</taxon>
        <taxon>Streptomycetaceae</taxon>
        <taxon>Streptacidiphilus</taxon>
    </lineage>
</organism>
<evidence type="ECO:0000256" key="1">
    <source>
        <dbReference type="ARBA" id="ARBA00004812"/>
    </source>
</evidence>
<feature type="binding site" evidence="13">
    <location>
        <position position="60"/>
    </location>
    <ligand>
        <name>L-glutamine</name>
        <dbReference type="ChEBI" id="CHEBI:58359"/>
    </ligand>
</feature>
<dbReference type="FunFam" id="3.40.50.880:FF:000018">
    <property type="entry name" value="Carbamoyl-phosphate synthase small chain"/>
    <property type="match status" value="1"/>
</dbReference>
<evidence type="ECO:0000256" key="4">
    <source>
        <dbReference type="ARBA" id="ARBA00022571"/>
    </source>
</evidence>
<dbReference type="PANTHER" id="PTHR43418">
    <property type="entry name" value="MULTIFUNCTIONAL TRYPTOPHAN BIOSYNTHESIS PROTEIN-RELATED"/>
    <property type="match status" value="1"/>
</dbReference>
<dbReference type="GO" id="GO:0005524">
    <property type="term" value="F:ATP binding"/>
    <property type="evidence" value="ECO:0007669"/>
    <property type="project" value="UniProtKB-UniRule"/>
</dbReference>
<keyword evidence="9 13" id="KW-0315">Glutamine amidotransferase</keyword>
<evidence type="ECO:0000256" key="7">
    <source>
        <dbReference type="ARBA" id="ARBA00022741"/>
    </source>
</evidence>
<sequence length="390" mass="41899">MTAPASPTTARRAARVPAAYVLEDGRIFRGQAYGAIGETFGEAVFNTGMTGYQETLTDPSYHRQIVAMTAPQIGNTGVNDEDPESARIWVAGYVVRDPSRVSSNWRAKRSLDEELKAQGIVGISGIDTRALTRHLREVGAMRAGIFSGEALADDATMLERVRQAPQMEGADLCGEVATDEVYVVPAVGEKKFTVAALDLGIKGMTPHRMAERGIEVHVLPANATAEDVYAVGDNGNGPDGVFFSNGPGDPATADGQVAVLREVLGRKTPFFGICFGNQLLGRALGFGTYKLKYGHRGINQPVQDRTTGKVEVTAHNHGFAVDAPLDKVSETPFGRVEVSHVCLNDDVVEGLQCFDQPAFSVQYHPEAAAGPHDAAYLFDRFFALMEGQRA</sequence>
<dbReference type="InterPro" id="IPR036480">
    <property type="entry name" value="CarbP_synth_ssu_N_sf"/>
</dbReference>
<dbReference type="InterPro" id="IPR050472">
    <property type="entry name" value="Anth_synth/Amidotransfase"/>
</dbReference>
<dbReference type="InterPro" id="IPR035686">
    <property type="entry name" value="CPSase_GATase1"/>
</dbReference>
<evidence type="ECO:0000256" key="8">
    <source>
        <dbReference type="ARBA" id="ARBA00022840"/>
    </source>
</evidence>
<dbReference type="NCBIfam" id="TIGR01368">
    <property type="entry name" value="CPSaseIIsmall"/>
    <property type="match status" value="1"/>
</dbReference>
<evidence type="ECO:0000256" key="10">
    <source>
        <dbReference type="ARBA" id="ARBA00022975"/>
    </source>
</evidence>
<evidence type="ECO:0000256" key="6">
    <source>
        <dbReference type="ARBA" id="ARBA00022605"/>
    </source>
</evidence>
<keyword evidence="6 13" id="KW-0028">Amino-acid biosynthesis</keyword>
<keyword evidence="4 13" id="KW-0055">Arginine biosynthesis</keyword>
<feature type="binding site" evidence="13">
    <location>
        <position position="275"/>
    </location>
    <ligand>
        <name>L-glutamine</name>
        <dbReference type="ChEBI" id="CHEBI:58359"/>
    </ligand>
</feature>
<dbReference type="SUPFAM" id="SSF52021">
    <property type="entry name" value="Carbamoyl phosphate synthetase, small subunit N-terminal domain"/>
    <property type="match status" value="1"/>
</dbReference>
<keyword evidence="7 13" id="KW-0547">Nucleotide-binding</keyword>
<feature type="region of interest" description="CPSase" evidence="13">
    <location>
        <begin position="1"/>
        <end position="192"/>
    </location>
</feature>
<dbReference type="EC" id="6.3.5.5" evidence="13"/>
<dbReference type="GO" id="GO:0006526">
    <property type="term" value="P:L-arginine biosynthetic process"/>
    <property type="evidence" value="ECO:0007669"/>
    <property type="project" value="UniProtKB-UniRule"/>
</dbReference>